<organism evidence="1 2">
    <name type="scientific">Haloarcula quadrata</name>
    <dbReference type="NCBI Taxonomy" id="182779"/>
    <lineage>
        <taxon>Archaea</taxon>
        <taxon>Methanobacteriati</taxon>
        <taxon>Methanobacteriota</taxon>
        <taxon>Stenosarchaea group</taxon>
        <taxon>Halobacteria</taxon>
        <taxon>Halobacteriales</taxon>
        <taxon>Haloarculaceae</taxon>
        <taxon>Haloarcula</taxon>
    </lineage>
</organism>
<gene>
    <name evidence="1" type="ORF">BDK61_3852</name>
</gene>
<dbReference type="EMBL" id="RBWW01000002">
    <property type="protein sequence ID" value="RKS78196.1"/>
    <property type="molecule type" value="Genomic_DNA"/>
</dbReference>
<reference evidence="1 2" key="1">
    <citation type="submission" date="2018-10" db="EMBL/GenBank/DDBJ databases">
        <title>Genomic Encyclopedia of Archaeal and Bacterial Type Strains, Phase II (KMG-II): from individual species to whole genera.</title>
        <authorList>
            <person name="Goeker M."/>
        </authorList>
    </citation>
    <scope>NUCLEOTIDE SEQUENCE [LARGE SCALE GENOMIC DNA]</scope>
    <source>
        <strain evidence="1 2">DSM 11927</strain>
    </source>
</reference>
<accession>A0A495QVZ1</accession>
<proteinExistence type="predicted"/>
<comment type="caution">
    <text evidence="1">The sequence shown here is derived from an EMBL/GenBank/DDBJ whole genome shotgun (WGS) entry which is preliminary data.</text>
</comment>
<dbReference type="AlphaFoldDB" id="A0A495QVZ1"/>
<dbReference type="Proteomes" id="UP000268233">
    <property type="component" value="Unassembled WGS sequence"/>
</dbReference>
<sequence length="74" mass="8441">MNTPERWIVHCLPQLVYDRSSASLKPFCALLAVRVTDHAITAVYVAQLHSVTEYLDIFCPYYTYALSSDKFAII</sequence>
<evidence type="ECO:0000313" key="1">
    <source>
        <dbReference type="EMBL" id="RKS78196.1"/>
    </source>
</evidence>
<evidence type="ECO:0000313" key="2">
    <source>
        <dbReference type="Proteomes" id="UP000268233"/>
    </source>
</evidence>
<keyword evidence="2" id="KW-1185">Reference proteome</keyword>
<protein>
    <submittedName>
        <fullName evidence="1">Uncharacterized protein</fullName>
    </submittedName>
</protein>
<name>A0A495QVZ1_9EURY</name>